<sequence>MASYNQFGLCCNRRERRVIIFRFGNGDETREAFNQRRQRCDQTNKDNALLNARSRDVIEELTKRHWALMYLQHLATRVIQTNRLEIQFSDLPPIVSLSVHDPESSSISLPPPLMYEESIEQHLEVLEQRRKDAQIGKEASWDALSTLALGLTSDIQDNPEDVEIAFRVFNDGNHARFFTGRGDIRCSNYTSPRRIWNFVIRKPVKADQKIAIIDLRVLRRLGIAYGSSTDDLGFRPLNKTYGTGTMFATKYHLLVLGWLPPRSILGFLSIDQFEALLEQSHIDNSSSENISLPEYDKKIGFSSILQYLPAPAVIPLVS</sequence>
<reference evidence="1 2" key="1">
    <citation type="journal article" date="2018" name="IMA Fungus">
        <title>IMA Genome-F 9: Draft genome sequence of Annulohypoxylon stygium, Aspergillus mulundensis, Berkeleyomyces basicola (syn. Thielaviopsis basicola), Ceratocystis smalleyi, two Cercospora beticola strains, Coleophoma cylindrospora, Fusarium fracticaudum, Phialophora cf. hyalina, and Morchella septimelata.</title>
        <authorList>
            <person name="Wingfield B.D."/>
            <person name="Bills G.F."/>
            <person name="Dong Y."/>
            <person name="Huang W."/>
            <person name="Nel W.J."/>
            <person name="Swalarsk-Parry B.S."/>
            <person name="Vaghefi N."/>
            <person name="Wilken P.M."/>
            <person name="An Z."/>
            <person name="de Beer Z.W."/>
            <person name="De Vos L."/>
            <person name="Chen L."/>
            <person name="Duong T.A."/>
            <person name="Gao Y."/>
            <person name="Hammerbacher A."/>
            <person name="Kikkert J.R."/>
            <person name="Li Y."/>
            <person name="Li H."/>
            <person name="Li K."/>
            <person name="Li Q."/>
            <person name="Liu X."/>
            <person name="Ma X."/>
            <person name="Naidoo K."/>
            <person name="Pethybridge S.J."/>
            <person name="Sun J."/>
            <person name="Steenkamp E.T."/>
            <person name="van der Nest M.A."/>
            <person name="van Wyk S."/>
            <person name="Wingfield M.J."/>
            <person name="Xiong C."/>
            <person name="Yue Q."/>
            <person name="Zhang X."/>
        </authorList>
    </citation>
    <scope>NUCLEOTIDE SEQUENCE [LARGE SCALE GENOMIC DNA]</scope>
    <source>
        <strain evidence="1 2">BP5796</strain>
    </source>
</reference>
<comment type="caution">
    <text evidence="1">The sequence shown here is derived from an EMBL/GenBank/DDBJ whole genome shotgun (WGS) entry which is preliminary data.</text>
</comment>
<keyword evidence="2" id="KW-1185">Reference proteome</keyword>
<dbReference type="Proteomes" id="UP000256328">
    <property type="component" value="Unassembled WGS sequence"/>
</dbReference>
<accession>A0A3D8Q3P7</accession>
<gene>
    <name evidence="1" type="ORF">BP5796_13124</name>
</gene>
<dbReference type="EMBL" id="PDLN01000026">
    <property type="protein sequence ID" value="RDW56483.1"/>
    <property type="molecule type" value="Genomic_DNA"/>
</dbReference>
<dbReference type="AlphaFoldDB" id="A0A3D8Q3P7"/>
<name>A0A3D8Q3P7_9HELO</name>
<organism evidence="1 2">
    <name type="scientific">Coleophoma crateriformis</name>
    <dbReference type="NCBI Taxonomy" id="565419"/>
    <lineage>
        <taxon>Eukaryota</taxon>
        <taxon>Fungi</taxon>
        <taxon>Dikarya</taxon>
        <taxon>Ascomycota</taxon>
        <taxon>Pezizomycotina</taxon>
        <taxon>Leotiomycetes</taxon>
        <taxon>Helotiales</taxon>
        <taxon>Dermateaceae</taxon>
        <taxon>Coleophoma</taxon>
    </lineage>
</organism>
<dbReference type="OrthoDB" id="5148696at2759"/>
<evidence type="ECO:0000313" key="2">
    <source>
        <dbReference type="Proteomes" id="UP000256328"/>
    </source>
</evidence>
<evidence type="ECO:0000313" key="1">
    <source>
        <dbReference type="EMBL" id="RDW56483.1"/>
    </source>
</evidence>
<proteinExistence type="predicted"/>
<protein>
    <submittedName>
        <fullName evidence="1">Uncharacterized protein</fullName>
    </submittedName>
</protein>